<dbReference type="InParanoid" id="D8TES1"/>
<accession>D8TES1</accession>
<reference evidence="3 4" key="1">
    <citation type="journal article" date="2011" name="Science">
        <title>The Selaginella genome identifies genetic changes associated with the evolution of vascular plants.</title>
        <authorList>
            <person name="Banks J.A."/>
            <person name="Nishiyama T."/>
            <person name="Hasebe M."/>
            <person name="Bowman J.L."/>
            <person name="Gribskov M."/>
            <person name="dePamphilis C."/>
            <person name="Albert V.A."/>
            <person name="Aono N."/>
            <person name="Aoyama T."/>
            <person name="Ambrose B.A."/>
            <person name="Ashton N.W."/>
            <person name="Axtell M.J."/>
            <person name="Barker E."/>
            <person name="Barker M.S."/>
            <person name="Bennetzen J.L."/>
            <person name="Bonawitz N.D."/>
            <person name="Chapple C."/>
            <person name="Cheng C."/>
            <person name="Correa L.G."/>
            <person name="Dacre M."/>
            <person name="DeBarry J."/>
            <person name="Dreyer I."/>
            <person name="Elias M."/>
            <person name="Engstrom E.M."/>
            <person name="Estelle M."/>
            <person name="Feng L."/>
            <person name="Finet C."/>
            <person name="Floyd S.K."/>
            <person name="Frommer W.B."/>
            <person name="Fujita T."/>
            <person name="Gramzow L."/>
            <person name="Gutensohn M."/>
            <person name="Harholt J."/>
            <person name="Hattori M."/>
            <person name="Heyl A."/>
            <person name="Hirai T."/>
            <person name="Hiwatashi Y."/>
            <person name="Ishikawa M."/>
            <person name="Iwata M."/>
            <person name="Karol K.G."/>
            <person name="Koehler B."/>
            <person name="Kolukisaoglu U."/>
            <person name="Kubo M."/>
            <person name="Kurata T."/>
            <person name="Lalonde S."/>
            <person name="Li K."/>
            <person name="Li Y."/>
            <person name="Litt A."/>
            <person name="Lyons E."/>
            <person name="Manning G."/>
            <person name="Maruyama T."/>
            <person name="Michael T.P."/>
            <person name="Mikami K."/>
            <person name="Miyazaki S."/>
            <person name="Morinaga S."/>
            <person name="Murata T."/>
            <person name="Mueller-Roeber B."/>
            <person name="Nelson D.R."/>
            <person name="Obara M."/>
            <person name="Oguri Y."/>
            <person name="Olmstead R.G."/>
            <person name="Onodera N."/>
            <person name="Petersen B.L."/>
            <person name="Pils B."/>
            <person name="Prigge M."/>
            <person name="Rensing S.A."/>
            <person name="Riano-Pachon D.M."/>
            <person name="Roberts A.W."/>
            <person name="Sato Y."/>
            <person name="Scheller H.V."/>
            <person name="Schulz B."/>
            <person name="Schulz C."/>
            <person name="Shakirov E.V."/>
            <person name="Shibagaki N."/>
            <person name="Shinohara N."/>
            <person name="Shippen D.E."/>
            <person name="Soerensen I."/>
            <person name="Sotooka R."/>
            <person name="Sugimoto N."/>
            <person name="Sugita M."/>
            <person name="Sumikawa N."/>
            <person name="Tanurdzic M."/>
            <person name="Theissen G."/>
            <person name="Ulvskov P."/>
            <person name="Wakazuki S."/>
            <person name="Weng J.K."/>
            <person name="Willats W.W."/>
            <person name="Wipf D."/>
            <person name="Wolf P.G."/>
            <person name="Yang L."/>
            <person name="Zimmer A.D."/>
            <person name="Zhu Q."/>
            <person name="Mitros T."/>
            <person name="Hellsten U."/>
            <person name="Loque D."/>
            <person name="Otillar R."/>
            <person name="Salamov A."/>
            <person name="Schmutz J."/>
            <person name="Shapiro H."/>
            <person name="Lindquist E."/>
            <person name="Lucas S."/>
            <person name="Rokhsar D."/>
            <person name="Grigoriev I.V."/>
        </authorList>
    </citation>
    <scope>NUCLEOTIDE SEQUENCE [LARGE SCALE GENOMIC DNA]</scope>
</reference>
<dbReference type="InterPro" id="IPR036673">
    <property type="entry name" value="Cyanovirin-N_sf"/>
</dbReference>
<dbReference type="Proteomes" id="UP000001514">
    <property type="component" value="Unassembled WGS sequence"/>
</dbReference>
<keyword evidence="1" id="KW-0732">Signal</keyword>
<sequence length="137" mass="15482">MISFSVISSIVAAVALLLAMQIKACGDFSKVCTDIQLTEDKTFITAICPPRTRTAYLPIYRFVGNTNGKLCYPGSDFLLTCDEVSMERMDDGDYYLLAMCRTNDPHLFIGTEINLDKFVFNMGGYLRLCHRKDELLR</sequence>
<name>D8TES1_SELML</name>
<dbReference type="Gene3D" id="2.30.60.10">
    <property type="entry name" value="Cyanovirin-N"/>
    <property type="match status" value="1"/>
</dbReference>
<keyword evidence="4" id="KW-1185">Reference proteome</keyword>
<evidence type="ECO:0000313" key="4">
    <source>
        <dbReference type="Proteomes" id="UP000001514"/>
    </source>
</evidence>
<feature type="chain" id="PRO_5003123533" description="Cyanovirin-N domain-containing protein" evidence="1">
    <location>
        <begin position="27"/>
        <end position="137"/>
    </location>
</feature>
<gene>
    <name evidence="3" type="ORF">SELMODRAFT_432034</name>
</gene>
<evidence type="ECO:0000313" key="3">
    <source>
        <dbReference type="EMBL" id="EFJ04835.1"/>
    </source>
</evidence>
<evidence type="ECO:0000256" key="1">
    <source>
        <dbReference type="SAM" id="SignalP"/>
    </source>
</evidence>
<dbReference type="KEGG" id="smo:SELMODRAFT_432034"/>
<dbReference type="EMBL" id="GL377747">
    <property type="protein sequence ID" value="EFJ04835.1"/>
    <property type="molecule type" value="Genomic_DNA"/>
</dbReference>
<proteinExistence type="predicted"/>
<protein>
    <recommendedName>
        <fullName evidence="2">Cyanovirin-N domain-containing protein</fullName>
    </recommendedName>
</protein>
<dbReference type="SUPFAM" id="SSF51322">
    <property type="entry name" value="Cyanovirin-N"/>
    <property type="match status" value="1"/>
</dbReference>
<dbReference type="InterPro" id="IPR011058">
    <property type="entry name" value="Cyanovirin-N"/>
</dbReference>
<feature type="signal peptide" evidence="1">
    <location>
        <begin position="1"/>
        <end position="26"/>
    </location>
</feature>
<dbReference type="HOGENOM" id="CLU_1868682_0_0_1"/>
<feature type="domain" description="Cyanovirin-N" evidence="2">
    <location>
        <begin position="28"/>
        <end position="126"/>
    </location>
</feature>
<dbReference type="Gramene" id="EFJ04835">
    <property type="protein sequence ID" value="EFJ04835"/>
    <property type="gene ID" value="SELMODRAFT_432034"/>
</dbReference>
<evidence type="ECO:0000259" key="2">
    <source>
        <dbReference type="Pfam" id="PF08881"/>
    </source>
</evidence>
<dbReference type="AlphaFoldDB" id="D8TES1"/>
<organism evidence="4">
    <name type="scientific">Selaginella moellendorffii</name>
    <name type="common">Spikemoss</name>
    <dbReference type="NCBI Taxonomy" id="88036"/>
    <lineage>
        <taxon>Eukaryota</taxon>
        <taxon>Viridiplantae</taxon>
        <taxon>Streptophyta</taxon>
        <taxon>Embryophyta</taxon>
        <taxon>Tracheophyta</taxon>
        <taxon>Lycopodiopsida</taxon>
        <taxon>Selaginellales</taxon>
        <taxon>Selaginellaceae</taxon>
        <taxon>Selaginella</taxon>
    </lineage>
</organism>
<dbReference type="Pfam" id="PF08881">
    <property type="entry name" value="CVNH"/>
    <property type="match status" value="1"/>
</dbReference>